<proteinExistence type="predicted"/>
<dbReference type="Pfam" id="PF07699">
    <property type="entry name" value="Ephrin_rec_like"/>
    <property type="match status" value="1"/>
</dbReference>
<gene>
    <name evidence="5" type="ORF">SNAT2548_LOCUS9807</name>
</gene>
<keyword evidence="2" id="KW-0812">Transmembrane</keyword>
<dbReference type="PANTHER" id="PTHR46967">
    <property type="entry name" value="INSULIN-LIKE GROWTH FACTOR BINDING PROTEIN,N-TERMINAL"/>
    <property type="match status" value="1"/>
</dbReference>
<dbReference type="InterPro" id="IPR011641">
    <property type="entry name" value="Tyr-kin_ephrin_A/B_rcpt-like"/>
</dbReference>
<dbReference type="Gene3D" id="3.40.190.10">
    <property type="entry name" value="Periplasmic binding protein-like II"/>
    <property type="match status" value="1"/>
</dbReference>
<dbReference type="OrthoDB" id="441728at2759"/>
<evidence type="ECO:0000256" key="2">
    <source>
        <dbReference type="SAM" id="Phobius"/>
    </source>
</evidence>
<feature type="transmembrane region" description="Helical" evidence="2">
    <location>
        <begin position="879"/>
        <end position="900"/>
    </location>
</feature>
<dbReference type="Pfam" id="PF04069">
    <property type="entry name" value="OpuAC"/>
    <property type="match status" value="1"/>
</dbReference>
<keyword evidence="6" id="KW-1185">Reference proteome</keyword>
<dbReference type="PANTHER" id="PTHR46967:SF1">
    <property type="entry name" value="KERATIN-ASSOCIATED PROTEIN 16-1-LIKE"/>
    <property type="match status" value="1"/>
</dbReference>
<evidence type="ECO:0000256" key="1">
    <source>
        <dbReference type="SAM" id="MobiDB-lite"/>
    </source>
</evidence>
<feature type="domain" description="Tyrosine-protein kinase ephrin type A/B receptor-like" evidence="4">
    <location>
        <begin position="476"/>
        <end position="520"/>
    </location>
</feature>
<dbReference type="CDD" id="cd00185">
    <property type="entry name" value="TNFRSF"/>
    <property type="match status" value="1"/>
</dbReference>
<evidence type="ECO:0000313" key="6">
    <source>
        <dbReference type="Proteomes" id="UP000604046"/>
    </source>
</evidence>
<feature type="transmembrane region" description="Helical" evidence="2">
    <location>
        <begin position="935"/>
        <end position="956"/>
    </location>
</feature>
<feature type="transmembrane region" description="Helical" evidence="2">
    <location>
        <begin position="832"/>
        <end position="858"/>
    </location>
</feature>
<feature type="domain" description="ABC-type glycine betaine transport system substrate-binding" evidence="3">
    <location>
        <begin position="291"/>
        <end position="384"/>
    </location>
</feature>
<keyword evidence="2" id="KW-1133">Transmembrane helix</keyword>
<feature type="transmembrane region" description="Helical" evidence="2">
    <location>
        <begin position="680"/>
        <end position="704"/>
    </location>
</feature>
<feature type="region of interest" description="Disordered" evidence="1">
    <location>
        <begin position="1139"/>
        <end position="1178"/>
    </location>
</feature>
<dbReference type="SUPFAM" id="SSF53850">
    <property type="entry name" value="Periplasmic binding protein-like II"/>
    <property type="match status" value="1"/>
</dbReference>
<evidence type="ECO:0000259" key="4">
    <source>
        <dbReference type="Pfam" id="PF07699"/>
    </source>
</evidence>
<name>A0A812L0S3_9DINO</name>
<dbReference type="Gene3D" id="2.10.50.10">
    <property type="entry name" value="Tumor Necrosis Factor Receptor, subunit A, domain 2"/>
    <property type="match status" value="1"/>
</dbReference>
<dbReference type="GO" id="GO:0022857">
    <property type="term" value="F:transmembrane transporter activity"/>
    <property type="evidence" value="ECO:0007669"/>
    <property type="project" value="InterPro"/>
</dbReference>
<comment type="caution">
    <text evidence="5">The sequence shown here is derived from an EMBL/GenBank/DDBJ whole genome shotgun (WGS) entry which is preliminary data.</text>
</comment>
<protein>
    <recommendedName>
        <fullName evidence="7">Tyrosine-protein kinase ephrin type A/B receptor-like domain-containing protein</fullName>
    </recommendedName>
</protein>
<dbReference type="SMART" id="SM01411">
    <property type="entry name" value="Ephrin_rec_like"/>
    <property type="match status" value="2"/>
</dbReference>
<feature type="transmembrane region" description="Helical" evidence="2">
    <location>
        <begin position="648"/>
        <end position="668"/>
    </location>
</feature>
<dbReference type="EMBL" id="CAJNDS010000780">
    <property type="protein sequence ID" value="CAE7233751.1"/>
    <property type="molecule type" value="Genomic_DNA"/>
</dbReference>
<reference evidence="5" key="1">
    <citation type="submission" date="2021-02" db="EMBL/GenBank/DDBJ databases">
        <authorList>
            <person name="Dougan E. K."/>
            <person name="Rhodes N."/>
            <person name="Thang M."/>
            <person name="Chan C."/>
        </authorList>
    </citation>
    <scope>NUCLEOTIDE SEQUENCE</scope>
</reference>
<accession>A0A812L0S3</accession>
<evidence type="ECO:0000313" key="5">
    <source>
        <dbReference type="EMBL" id="CAE7233751.1"/>
    </source>
</evidence>
<feature type="transmembrane region" description="Helical" evidence="2">
    <location>
        <begin position="968"/>
        <end position="994"/>
    </location>
</feature>
<dbReference type="Proteomes" id="UP000604046">
    <property type="component" value="Unassembled WGS sequence"/>
</dbReference>
<dbReference type="InterPro" id="IPR007210">
    <property type="entry name" value="ABC_Gly_betaine_transp_sub-bd"/>
</dbReference>
<evidence type="ECO:0000259" key="3">
    <source>
        <dbReference type="Pfam" id="PF04069"/>
    </source>
</evidence>
<organism evidence="5 6">
    <name type="scientific">Symbiodinium natans</name>
    <dbReference type="NCBI Taxonomy" id="878477"/>
    <lineage>
        <taxon>Eukaryota</taxon>
        <taxon>Sar</taxon>
        <taxon>Alveolata</taxon>
        <taxon>Dinophyceae</taxon>
        <taxon>Suessiales</taxon>
        <taxon>Symbiodiniaceae</taxon>
        <taxon>Symbiodinium</taxon>
    </lineage>
</organism>
<keyword evidence="2" id="KW-0472">Membrane</keyword>
<dbReference type="GO" id="GO:0043190">
    <property type="term" value="C:ATP-binding cassette (ABC) transporter complex"/>
    <property type="evidence" value="ECO:0007669"/>
    <property type="project" value="InterPro"/>
</dbReference>
<feature type="transmembrane region" description="Helical" evidence="2">
    <location>
        <begin position="744"/>
        <end position="762"/>
    </location>
</feature>
<feature type="transmembrane region" description="Helical" evidence="2">
    <location>
        <begin position="906"/>
        <end position="923"/>
    </location>
</feature>
<evidence type="ECO:0008006" key="7">
    <source>
        <dbReference type="Google" id="ProtNLM"/>
    </source>
</evidence>
<sequence length="1191" mass="130208">MAACLRDAIDFSQRQNLTRGDQVGESYPATRPFSHTVGLWEGDWAASFVTTAVARILIEERMGYNVVTNGPGTGTVTAFYALVGCLRPNNIADRGCGQTVTHNHVVLEAWPEAYAAEIQEVESLYPSMAPVSLGSMGYDGTTGIFFPSKILDSAYHDAGIALDYFRGWNHSWSESWNYFDNIIGINKSLVLPCNETRFQISKVNEDYLRYTGDSEGVEVLPNGELVAKCFDNRFWLAPGCRADVFKCVPYVTGGAGWWLDDTMQKAAAYDMPLAVGVARDLTKLPFQKTMSFYSWSPDTTFWSLDPTRIIFPPNDFSAHLNGDKRTAGADSLVAKIVSQDLASMAPRLEDLIRSMRFNINDVNAMMGDMLETGDSAQEAACRWLLVNPNSWQSWLPDMTKCFPGFGLYDTNRSEFVNNRDAPTFLECRACESGRFSSRLDDTNGITYECRRCEPGTSQPSGAALQCDKCNPGEFQANTGSKACDRCDIGSYQDRAGSPSCVVCPDGSTTLGLGSISSADCGCEAGFIDQAGDGNSSCVSCGLGLSCPALGSIVGLSSGSSPLGEQFVPEVQKEFYSSPEEPLKLYRCFLAKLDRPSSSKYWICTLPGGPTRDLPWRASGNCLHGLQRGMEGQIFSSGECRDCTVWQKVGWVVGLAMIAVGLVVAYYMLTLPSTAKASVLFTTACSFGLTTSSLQSLGIVGMMTVDFPADLRPFFDFLQIFLLDIDSLAFSCVAGNYAPARYISSVLFFPGVVLWLVACNLMSRSLAETYRWEVSKTCSVAGAILQVGFSTMSTISMAPLMCFSHPNGVHSVLKYPGITCGTADHTAMLVMGLLLLAFGVLGFLVLCTYAVVLAPRWSAQGKHGKVKAFRFLLFRFRLDSWWFGVPLLTRGPLLSLPIALATDYPPIQVMSMAFVFLVFLVLECRAWPWKVPLLNLLDTFLCMVMTMLVGSSSLHLGPIEGNMKDFANVLASILMALLALALAVLLMMTMAALVYRAALGGQHELFFFNLQMQPSSQDVSARLQATAALLQNMKESELKQAIEVLSVYDLGLLLSYVSLTRAEIVASERTGDDSLDKLRIFSNSFAPPKAKIKKMASMAMEAPTQLGRRVRQTVLRLTAEMDSGRCSGFREDPPMGGFLGEDPPMDGFPGEGHGQTNEEEEISQASVGNQREEMEDYPVNVRMDAAKKVSWV</sequence>
<dbReference type="AlphaFoldDB" id="A0A812L0S3"/>